<dbReference type="SUPFAM" id="SSF48452">
    <property type="entry name" value="TPR-like"/>
    <property type="match status" value="1"/>
</dbReference>
<accession>A0A5R8P0V4</accession>
<proteinExistence type="predicted"/>
<dbReference type="EMBL" id="VBUT01000001">
    <property type="protein sequence ID" value="TLF82571.1"/>
    <property type="molecule type" value="Genomic_DNA"/>
</dbReference>
<evidence type="ECO:0000313" key="2">
    <source>
        <dbReference type="Proteomes" id="UP000306378"/>
    </source>
</evidence>
<reference evidence="1 2" key="1">
    <citation type="submission" date="2019-05" db="EMBL/GenBank/DDBJ databases">
        <title>Genomes sequences of two Nocardia cyriacigeorgica environmental isolates, type strains Nocardia asteroides ATCC 19247 and Nocardia cyriacigeorgica DSM 44484.</title>
        <authorList>
            <person name="Vautrin F."/>
            <person name="Bergeron E."/>
            <person name="Dubost A."/>
            <person name="Abrouk D."/>
            <person name="Rodriguez Nava V."/>
            <person name="Pujic P."/>
        </authorList>
    </citation>
    <scope>NUCLEOTIDE SEQUENCE [LARGE SCALE GENOMIC DNA]</scope>
    <source>
        <strain evidence="1 2">EML 446</strain>
    </source>
</reference>
<organism evidence="1 2">
    <name type="scientific">Nocardia cyriacigeorgica</name>
    <dbReference type="NCBI Taxonomy" id="135487"/>
    <lineage>
        <taxon>Bacteria</taxon>
        <taxon>Bacillati</taxon>
        <taxon>Actinomycetota</taxon>
        <taxon>Actinomycetes</taxon>
        <taxon>Mycobacteriales</taxon>
        <taxon>Nocardiaceae</taxon>
        <taxon>Nocardia</taxon>
    </lineage>
</organism>
<name>A0A5R8P0V4_9NOCA</name>
<dbReference type="SUPFAM" id="SSF47413">
    <property type="entry name" value="lambda repressor-like DNA-binding domains"/>
    <property type="match status" value="1"/>
</dbReference>
<protein>
    <submittedName>
        <fullName evidence="1">Helix-turn-helix domain-containing protein</fullName>
    </submittedName>
</protein>
<dbReference type="Proteomes" id="UP000306378">
    <property type="component" value="Unassembled WGS sequence"/>
</dbReference>
<dbReference type="Gene3D" id="1.25.40.10">
    <property type="entry name" value="Tetratricopeptide repeat domain"/>
    <property type="match status" value="1"/>
</dbReference>
<dbReference type="InterPro" id="IPR010982">
    <property type="entry name" value="Lambda_DNA-bd_dom_sf"/>
</dbReference>
<dbReference type="AlphaFoldDB" id="A0A5R8P0V4"/>
<sequence length="439" mass="48137">MTNETLTPAWETRQFQELLASGQPGRALALVRRQLGLSQADFGDLLHWERTHVGRVERCEVGTIFDLRELTRATDALGIPRTALLPLLLGTAGPGTIENNDEGAEDMDRRQFGRTATITALALTATGAAASDPVKVGSPHITQIQNITRRLWEHDNQFGAGDIAQFAYQQYRRARHLLDHGEYGAHTGADLVATIGRLSTCAGWLAHDSNDYGLARACYTDAVILAEQSGDSDLHTNALGGLSYVAIDRATKSRECVRLSQRAAELARRIPSARLNALRRAREATAYASVGDGQEFNRAMASVWREADRGLEHENDPVWLHFVTESELTVLQAKGHKLLGQHSKAADLYRESVDRPGNLPRDEASYRTYYAASLAGLGDTTSAVDAANSALSLLENTVNSPRLLAELHPVYTATRHLTTDAATHFRHRYTSLVGGRKRL</sequence>
<evidence type="ECO:0000313" key="1">
    <source>
        <dbReference type="EMBL" id="TLF82571.1"/>
    </source>
</evidence>
<dbReference type="GO" id="GO:0003677">
    <property type="term" value="F:DNA binding"/>
    <property type="evidence" value="ECO:0007669"/>
    <property type="project" value="InterPro"/>
</dbReference>
<dbReference type="Gene3D" id="1.10.260.40">
    <property type="entry name" value="lambda repressor-like DNA-binding domains"/>
    <property type="match status" value="1"/>
</dbReference>
<dbReference type="RefSeq" id="WP_138446167.1">
    <property type="nucleotide sequence ID" value="NZ_VBUT01000001.1"/>
</dbReference>
<comment type="caution">
    <text evidence="1">The sequence shown here is derived from an EMBL/GenBank/DDBJ whole genome shotgun (WGS) entry which is preliminary data.</text>
</comment>
<dbReference type="InterPro" id="IPR011990">
    <property type="entry name" value="TPR-like_helical_dom_sf"/>
</dbReference>
<gene>
    <name evidence="1" type="ORF">FEK34_02215</name>
</gene>